<dbReference type="EC" id="3.4.19.12" evidence="8"/>
<dbReference type="PANTHER" id="PTHR10589">
    <property type="entry name" value="UBIQUITIN CARBOXYL-TERMINAL HYDROLASE"/>
    <property type="match status" value="1"/>
</dbReference>
<evidence type="ECO:0000256" key="7">
    <source>
        <dbReference type="PROSITE-ProRule" id="PRU01393"/>
    </source>
</evidence>
<accession>A0A5N5WNS3</accession>
<dbReference type="AlphaFoldDB" id="A0A5N5WNS3"/>
<evidence type="ECO:0000256" key="6">
    <source>
        <dbReference type="ARBA" id="ARBA00022807"/>
    </source>
</evidence>
<evidence type="ECO:0000313" key="10">
    <source>
        <dbReference type="EMBL" id="KAB8070198.1"/>
    </source>
</evidence>
<keyword evidence="5 8" id="KW-0378">Hydrolase</keyword>
<comment type="similarity">
    <text evidence="2 7 8">Belongs to the peptidase C12 family.</text>
</comment>
<evidence type="ECO:0000256" key="4">
    <source>
        <dbReference type="ARBA" id="ARBA00022786"/>
    </source>
</evidence>
<dbReference type="GO" id="GO:0005737">
    <property type="term" value="C:cytoplasm"/>
    <property type="evidence" value="ECO:0007669"/>
    <property type="project" value="TreeGrafter"/>
</dbReference>
<keyword evidence="11" id="KW-1185">Reference proteome</keyword>
<organism evidence="10 11">
    <name type="scientific">Aspergillus leporis</name>
    <dbReference type="NCBI Taxonomy" id="41062"/>
    <lineage>
        <taxon>Eukaryota</taxon>
        <taxon>Fungi</taxon>
        <taxon>Dikarya</taxon>
        <taxon>Ascomycota</taxon>
        <taxon>Pezizomycotina</taxon>
        <taxon>Eurotiomycetes</taxon>
        <taxon>Eurotiomycetidae</taxon>
        <taxon>Eurotiales</taxon>
        <taxon>Aspergillaceae</taxon>
        <taxon>Aspergillus</taxon>
        <taxon>Aspergillus subgen. Circumdati</taxon>
    </lineage>
</organism>
<dbReference type="SUPFAM" id="SSF54001">
    <property type="entry name" value="Cysteine proteinases"/>
    <property type="match status" value="1"/>
</dbReference>
<sequence>MSTPAAKIINGIKTFIPLENNPSVHTHLAQTLSLNPTLTFHDILTIDPNTPQPDSLSRPINALIFLCAAPIYKPARSTLHATLPKHTSPEPIIWLPQTIGHACGLMAFLHCILNLNDGAYITPGTELAALRERLIPLVPEERAKVVYQSVFLEEAHMDAARGGSSRVPDPEEDNGFHFVGFVKGVDGRVWELNGGLPGPVERGVLGEGEDLVGPAGLRLTVGDFVEVAQGMEEGRGLGISLVGLAGSG</sequence>
<keyword evidence="6 8" id="KW-0788">Thiol protease</keyword>
<dbReference type="InterPro" id="IPR001578">
    <property type="entry name" value="Peptidase_C12_UCH"/>
</dbReference>
<protein>
    <recommendedName>
        <fullName evidence="8">Ubiquitin carboxyl-terminal hydrolase</fullName>
        <ecNumber evidence="8">3.4.19.12</ecNumber>
    </recommendedName>
</protein>
<dbReference type="GO" id="GO:0004843">
    <property type="term" value="F:cysteine-type deubiquitinase activity"/>
    <property type="evidence" value="ECO:0007669"/>
    <property type="project" value="UniProtKB-EC"/>
</dbReference>
<reference evidence="10 11" key="1">
    <citation type="submission" date="2019-04" db="EMBL/GenBank/DDBJ databases">
        <title>Friends and foes A comparative genomics study of 23 Aspergillus species from section Flavi.</title>
        <authorList>
            <consortium name="DOE Joint Genome Institute"/>
            <person name="Kjaerbolling I."/>
            <person name="Vesth T."/>
            <person name="Frisvad J.C."/>
            <person name="Nybo J.L."/>
            <person name="Theobald S."/>
            <person name="Kildgaard S."/>
            <person name="Isbrandt T."/>
            <person name="Kuo A."/>
            <person name="Sato A."/>
            <person name="Lyhne E.K."/>
            <person name="Kogle M.E."/>
            <person name="Wiebenga A."/>
            <person name="Kun R.S."/>
            <person name="Lubbers R.J."/>
            <person name="Makela M.R."/>
            <person name="Barry K."/>
            <person name="Chovatia M."/>
            <person name="Clum A."/>
            <person name="Daum C."/>
            <person name="Haridas S."/>
            <person name="He G."/>
            <person name="LaButti K."/>
            <person name="Lipzen A."/>
            <person name="Mondo S."/>
            <person name="Riley R."/>
            <person name="Salamov A."/>
            <person name="Simmons B.A."/>
            <person name="Magnuson J.K."/>
            <person name="Henrissat B."/>
            <person name="Mortensen U.H."/>
            <person name="Larsen T.O."/>
            <person name="Devries R.P."/>
            <person name="Grigoriev I.V."/>
            <person name="Machida M."/>
            <person name="Baker S.E."/>
            <person name="Andersen M.R."/>
        </authorList>
    </citation>
    <scope>NUCLEOTIDE SEQUENCE [LARGE SCALE GENOMIC DNA]</scope>
    <source>
        <strain evidence="10 11">CBS 151.66</strain>
    </source>
</reference>
<dbReference type="GO" id="GO:0016579">
    <property type="term" value="P:protein deubiquitination"/>
    <property type="evidence" value="ECO:0007669"/>
    <property type="project" value="TreeGrafter"/>
</dbReference>
<evidence type="ECO:0000259" key="9">
    <source>
        <dbReference type="PROSITE" id="PS52048"/>
    </source>
</evidence>
<dbReference type="PROSITE" id="PS52048">
    <property type="entry name" value="UCH_DOMAIN"/>
    <property type="match status" value="1"/>
</dbReference>
<dbReference type="PRINTS" id="PR00707">
    <property type="entry name" value="UBCTHYDRLASE"/>
</dbReference>
<dbReference type="InterPro" id="IPR038765">
    <property type="entry name" value="Papain-like_cys_pep_sf"/>
</dbReference>
<evidence type="ECO:0000256" key="2">
    <source>
        <dbReference type="ARBA" id="ARBA00009326"/>
    </source>
</evidence>
<proteinExistence type="inferred from homology"/>
<name>A0A5N5WNS3_9EURO</name>
<keyword evidence="4 8" id="KW-0833">Ubl conjugation pathway</keyword>
<evidence type="ECO:0000313" key="11">
    <source>
        <dbReference type="Proteomes" id="UP000326565"/>
    </source>
</evidence>
<dbReference type="Pfam" id="PF01088">
    <property type="entry name" value="Peptidase_C12"/>
    <property type="match status" value="1"/>
</dbReference>
<dbReference type="EMBL" id="ML732311">
    <property type="protein sequence ID" value="KAB8070198.1"/>
    <property type="molecule type" value="Genomic_DNA"/>
</dbReference>
<comment type="catalytic activity">
    <reaction evidence="1 8">
        <text>Thiol-dependent hydrolysis of ester, thioester, amide, peptide and isopeptide bonds formed by the C-terminal Gly of ubiquitin (a 76-residue protein attached to proteins as an intracellular targeting signal).</text>
        <dbReference type="EC" id="3.4.19.12"/>
    </reaction>
</comment>
<feature type="domain" description="UCH catalytic" evidence="9">
    <location>
        <begin position="14"/>
        <end position="246"/>
    </location>
</feature>
<evidence type="ECO:0000256" key="5">
    <source>
        <dbReference type="ARBA" id="ARBA00022801"/>
    </source>
</evidence>
<dbReference type="OrthoDB" id="427186at2759"/>
<evidence type="ECO:0000256" key="8">
    <source>
        <dbReference type="RuleBase" id="RU361215"/>
    </source>
</evidence>
<evidence type="ECO:0000256" key="1">
    <source>
        <dbReference type="ARBA" id="ARBA00000707"/>
    </source>
</evidence>
<dbReference type="Gene3D" id="3.40.532.10">
    <property type="entry name" value="Peptidase C12, ubiquitin carboxyl-terminal hydrolase"/>
    <property type="match status" value="1"/>
</dbReference>
<gene>
    <name evidence="10" type="ORF">BDV29DRAFT_198149</name>
</gene>
<comment type="caution">
    <text evidence="7">Lacks conserved residue(s) required for the propagation of feature annotation.</text>
</comment>
<dbReference type="GO" id="GO:0006511">
    <property type="term" value="P:ubiquitin-dependent protein catabolic process"/>
    <property type="evidence" value="ECO:0007669"/>
    <property type="project" value="UniProtKB-UniRule"/>
</dbReference>
<keyword evidence="3 8" id="KW-0645">Protease</keyword>
<dbReference type="Proteomes" id="UP000326565">
    <property type="component" value="Unassembled WGS sequence"/>
</dbReference>
<dbReference type="PANTHER" id="PTHR10589:SF17">
    <property type="entry name" value="UBIQUITIN CARBOXYL-TERMINAL HYDROLASE"/>
    <property type="match status" value="1"/>
</dbReference>
<evidence type="ECO:0000256" key="3">
    <source>
        <dbReference type="ARBA" id="ARBA00022670"/>
    </source>
</evidence>
<dbReference type="InterPro" id="IPR036959">
    <property type="entry name" value="Peptidase_C12_UCH_sf"/>
</dbReference>